<gene>
    <name evidence="1" type="ORF">CRHIZ90672A_00010738</name>
</gene>
<evidence type="ECO:0000313" key="1">
    <source>
        <dbReference type="EMBL" id="CAH0028490.1"/>
    </source>
</evidence>
<organism evidence="1 2">
    <name type="scientific">Clonostachys rhizophaga</name>
    <dbReference type="NCBI Taxonomy" id="160324"/>
    <lineage>
        <taxon>Eukaryota</taxon>
        <taxon>Fungi</taxon>
        <taxon>Dikarya</taxon>
        <taxon>Ascomycota</taxon>
        <taxon>Pezizomycotina</taxon>
        <taxon>Sordariomycetes</taxon>
        <taxon>Hypocreomycetidae</taxon>
        <taxon>Hypocreales</taxon>
        <taxon>Bionectriaceae</taxon>
        <taxon>Clonostachys</taxon>
    </lineage>
</organism>
<dbReference type="OrthoDB" id="3596450at2759"/>
<sequence>MSSAVVPTTARLASGLSDLPRDIRDCIWDSAAANFNNTPQAHFFSLSEERVRCLQSNQPTIQPDGWKEARTVLKPPLVYREEVAINGKTARNISGYMVYHNLWNTSIESREAIIRQWNQWREHCPDECAYTFMHIGDSPALAVALRPANDLIYLEIPETVAVCRNINCAAINVGSRARNFAFTYDPNWYEEIETLLPRLKSPCETSLVQDGTTPGCRFLDLATRLLCDPNAGTYKRYYDDGYDSTFDPRMNQLWLIDPTLKPSAHFEITKVGRDRVVFDACGSKYIEVRLDSDIGKEGWWEISNGYSPDCTAKRFNSMLCRGFNAFWMYNEDPFGCDLVWM</sequence>
<dbReference type="AlphaFoldDB" id="A0A9N9VR82"/>
<proteinExistence type="predicted"/>
<evidence type="ECO:0000313" key="2">
    <source>
        <dbReference type="Proteomes" id="UP000696573"/>
    </source>
</evidence>
<dbReference type="Proteomes" id="UP000696573">
    <property type="component" value="Unassembled WGS sequence"/>
</dbReference>
<name>A0A9N9VR82_9HYPO</name>
<dbReference type="EMBL" id="CABFNQ020000732">
    <property type="protein sequence ID" value="CAH0028490.1"/>
    <property type="molecule type" value="Genomic_DNA"/>
</dbReference>
<keyword evidence="2" id="KW-1185">Reference proteome</keyword>
<reference evidence="1" key="1">
    <citation type="submission" date="2021-10" db="EMBL/GenBank/DDBJ databases">
        <authorList>
            <person name="Piombo E."/>
        </authorList>
    </citation>
    <scope>NUCLEOTIDE SEQUENCE</scope>
</reference>
<accession>A0A9N9VR82</accession>
<comment type="caution">
    <text evidence="1">The sequence shown here is derived from an EMBL/GenBank/DDBJ whole genome shotgun (WGS) entry which is preliminary data.</text>
</comment>
<protein>
    <submittedName>
        <fullName evidence="1">Uncharacterized protein</fullName>
    </submittedName>
</protein>